<dbReference type="GO" id="GO:0005739">
    <property type="term" value="C:mitochondrion"/>
    <property type="evidence" value="ECO:0007669"/>
    <property type="project" value="TreeGrafter"/>
</dbReference>
<dbReference type="Proteomes" id="UP000241769">
    <property type="component" value="Unassembled WGS sequence"/>
</dbReference>
<dbReference type="Pfam" id="PF13041">
    <property type="entry name" value="PPR_2"/>
    <property type="match status" value="1"/>
</dbReference>
<dbReference type="PANTHER" id="PTHR47938:SF35">
    <property type="entry name" value="PENTATRICOPEPTIDE REPEAT-CONTAINING PROTEIN 4, MITOCHONDRIAL-RELATED"/>
    <property type="match status" value="1"/>
</dbReference>
<evidence type="ECO:0000313" key="3">
    <source>
        <dbReference type="Proteomes" id="UP000241769"/>
    </source>
</evidence>
<dbReference type="InParanoid" id="A0A2P6N5G7"/>
<dbReference type="NCBIfam" id="TIGR00756">
    <property type="entry name" value="PPR"/>
    <property type="match status" value="3"/>
</dbReference>
<name>A0A2P6N5G7_9EUKA</name>
<dbReference type="OrthoDB" id="185373at2759"/>
<feature type="repeat" description="PPR" evidence="1">
    <location>
        <begin position="394"/>
        <end position="428"/>
    </location>
</feature>
<organism evidence="2 3">
    <name type="scientific">Planoprotostelium fungivorum</name>
    <dbReference type="NCBI Taxonomy" id="1890364"/>
    <lineage>
        <taxon>Eukaryota</taxon>
        <taxon>Amoebozoa</taxon>
        <taxon>Evosea</taxon>
        <taxon>Variosea</taxon>
        <taxon>Cavosteliida</taxon>
        <taxon>Cavosteliaceae</taxon>
        <taxon>Planoprotostelium</taxon>
    </lineage>
</organism>
<feature type="repeat" description="PPR" evidence="1">
    <location>
        <begin position="185"/>
        <end position="219"/>
    </location>
</feature>
<dbReference type="PANTHER" id="PTHR47938">
    <property type="entry name" value="RESPIRATORY COMPLEX I CHAPERONE (CIA84), PUTATIVE (AFU_ORTHOLOGUE AFUA_2G06020)-RELATED"/>
    <property type="match status" value="1"/>
</dbReference>
<evidence type="ECO:0000313" key="2">
    <source>
        <dbReference type="EMBL" id="PRP79193.1"/>
    </source>
</evidence>
<accession>A0A2P6N5G7</accession>
<dbReference type="Pfam" id="PF01535">
    <property type="entry name" value="PPR"/>
    <property type="match status" value="1"/>
</dbReference>
<dbReference type="InterPro" id="IPR011990">
    <property type="entry name" value="TPR-like_helical_dom_sf"/>
</dbReference>
<gene>
    <name evidence="2" type="ORF">PROFUN_13073</name>
</gene>
<keyword evidence="3" id="KW-1185">Reference proteome</keyword>
<dbReference type="EMBL" id="MDYQ01000193">
    <property type="protein sequence ID" value="PRP79193.1"/>
    <property type="molecule type" value="Genomic_DNA"/>
</dbReference>
<comment type="caution">
    <text evidence="2">The sequence shown here is derived from an EMBL/GenBank/DDBJ whole genome shotgun (WGS) entry which is preliminary data.</text>
</comment>
<dbReference type="Pfam" id="PF13812">
    <property type="entry name" value="PPR_3"/>
    <property type="match status" value="2"/>
</dbReference>
<dbReference type="STRING" id="1890364.A0A2P6N5G7"/>
<dbReference type="Gene3D" id="1.25.40.10">
    <property type="entry name" value="Tetratricopeptide repeat domain"/>
    <property type="match status" value="3"/>
</dbReference>
<dbReference type="AlphaFoldDB" id="A0A2P6N5G7"/>
<proteinExistence type="predicted"/>
<reference evidence="2 3" key="1">
    <citation type="journal article" date="2018" name="Genome Biol. Evol.">
        <title>Multiple Roots of Fruiting Body Formation in Amoebozoa.</title>
        <authorList>
            <person name="Hillmann F."/>
            <person name="Forbes G."/>
            <person name="Novohradska S."/>
            <person name="Ferling I."/>
            <person name="Riege K."/>
            <person name="Groth M."/>
            <person name="Westermann M."/>
            <person name="Marz M."/>
            <person name="Spaller T."/>
            <person name="Winckler T."/>
            <person name="Schaap P."/>
            <person name="Glockner G."/>
        </authorList>
    </citation>
    <scope>NUCLEOTIDE SEQUENCE [LARGE SCALE GENOMIC DNA]</scope>
    <source>
        <strain evidence="2 3">Jena</strain>
    </source>
</reference>
<feature type="repeat" description="PPR" evidence="1">
    <location>
        <begin position="113"/>
        <end position="147"/>
    </location>
</feature>
<dbReference type="GO" id="GO:0140053">
    <property type="term" value="P:mitochondrial gene expression"/>
    <property type="evidence" value="ECO:0007669"/>
    <property type="project" value="TreeGrafter"/>
</dbReference>
<sequence>MRAAGLPFLKRSAIPFRLESRVIPFHQIRCPSRAIHHDNHQVQMGVWQDMIVKYTGRENVYQVEKILSGMRQERVQMTMDAYRPVLDMYFKCRKPDELRELIQVMRKEGLTDLVIPYNMLIRLYTNKEQKDKVLQVLEEMARNNCKPNVKTMGMLVDMYSKNRDVEDQGIQSVIKSMSKVGLSVNQFFYTLLLRMFAEQENVSQFRRVWKEMKDTGCKPGIVDYTIAVEMYVRMEDTVNLSKTLSMMRRDEVHPDEIFFNIIIREFASRGNRGEVDRTLEDMKLWGSVPSSLTFTNIINEFAKSDLDSANHYANVVLDTEQEMNGELSEVMMRLFVKRDELKRAEDVLHRRIDKGHPVRPWLWHIIIGGYARAEDETSVDRLLSYGYQHGVIPLQSTYRLVMEMRTKKNRPHEVAKYIEEMREKGVKPDPLTWSIATVAYARHKDQMGCRNLMAMMQEEKVRHDTYTLGPILLMFAQMDDIKGAEEVLEMTESHEIELNGMTCRTMAAMYARGGNLKKAFQWDSRANKT</sequence>
<dbReference type="InterPro" id="IPR002885">
    <property type="entry name" value="PPR_rpt"/>
</dbReference>
<protein>
    <submittedName>
        <fullName evidence="2">Pentatricopeptide repeat-containing protein</fullName>
    </submittedName>
</protein>
<dbReference type="PROSITE" id="PS51375">
    <property type="entry name" value="PPR"/>
    <property type="match status" value="3"/>
</dbReference>
<dbReference type="GO" id="GO:0003729">
    <property type="term" value="F:mRNA binding"/>
    <property type="evidence" value="ECO:0007669"/>
    <property type="project" value="TreeGrafter"/>
</dbReference>
<evidence type="ECO:0000256" key="1">
    <source>
        <dbReference type="PROSITE-ProRule" id="PRU00708"/>
    </source>
</evidence>